<dbReference type="InterPro" id="IPR000683">
    <property type="entry name" value="Gfo/Idh/MocA-like_OxRdtase_N"/>
</dbReference>
<dbReference type="InterPro" id="IPR055170">
    <property type="entry name" value="GFO_IDH_MocA-like_dom"/>
</dbReference>
<dbReference type="GO" id="GO:0016491">
    <property type="term" value="F:oxidoreductase activity"/>
    <property type="evidence" value="ECO:0007669"/>
    <property type="project" value="UniProtKB-KW"/>
</dbReference>
<evidence type="ECO:0000259" key="2">
    <source>
        <dbReference type="Pfam" id="PF01408"/>
    </source>
</evidence>
<dbReference type="Pfam" id="PF22725">
    <property type="entry name" value="GFO_IDH_MocA_C3"/>
    <property type="match status" value="1"/>
</dbReference>
<comment type="caution">
    <text evidence="4">The sequence shown here is derived from an EMBL/GenBank/DDBJ whole genome shotgun (WGS) entry which is preliminary data.</text>
</comment>
<accession>A0A2P8E2S6</accession>
<keyword evidence="5" id="KW-1185">Reference proteome</keyword>
<gene>
    <name evidence="4" type="ORF">CLV30_107188</name>
</gene>
<dbReference type="EMBL" id="PYGE01000007">
    <property type="protein sequence ID" value="PSL03707.1"/>
    <property type="molecule type" value="Genomic_DNA"/>
</dbReference>
<dbReference type="RefSeq" id="WP_106537446.1">
    <property type="nucleotide sequence ID" value="NZ_PYGE01000007.1"/>
</dbReference>
<keyword evidence="1" id="KW-0560">Oxidoreductase</keyword>
<dbReference type="GO" id="GO:0000166">
    <property type="term" value="F:nucleotide binding"/>
    <property type="evidence" value="ECO:0007669"/>
    <property type="project" value="InterPro"/>
</dbReference>
<reference evidence="4 5" key="1">
    <citation type="submission" date="2018-03" db="EMBL/GenBank/DDBJ databases">
        <title>Genomic Encyclopedia of Archaeal and Bacterial Type Strains, Phase II (KMG-II): from individual species to whole genera.</title>
        <authorList>
            <person name="Goeker M."/>
        </authorList>
    </citation>
    <scope>NUCLEOTIDE SEQUENCE [LARGE SCALE GENOMIC DNA]</scope>
    <source>
        <strain evidence="4 5">DSM 45211</strain>
    </source>
</reference>
<evidence type="ECO:0000259" key="3">
    <source>
        <dbReference type="Pfam" id="PF22725"/>
    </source>
</evidence>
<dbReference type="OrthoDB" id="3815872at2"/>
<protein>
    <submittedName>
        <fullName evidence="4">Putative dehydrogenase</fullName>
    </submittedName>
</protein>
<dbReference type="Gene3D" id="3.40.50.720">
    <property type="entry name" value="NAD(P)-binding Rossmann-like Domain"/>
    <property type="match status" value="1"/>
</dbReference>
<sequence length="312" mass="32341">MRFGLVGTGYWAHVTHAPAIVATEGASLTAVWGRDADRARELADVTGAQPYTGNENYDAFLAEVDAVAFSVPPDVQADLATRAATAGKHLLLEKPIALEAPAGRTLEAAVHDAGVASVVFFTQLFRPEIRTWLDSCAESELGWEGGCALLLGSVQRDGGPFATPWRLEHGGLWDVGPHALSVLVATLGPVTAVAAHGDPLGTTHLVLSHAGGASSVATVSLAAPEAASGFRARVWGGDGQAAMPESGTPVVEVAGLAVTELMATATFHDPPHPYDVTFGREILDTLAEAQRTLTGARRPLADDPHILASGAE</sequence>
<evidence type="ECO:0000256" key="1">
    <source>
        <dbReference type="ARBA" id="ARBA00023002"/>
    </source>
</evidence>
<dbReference type="SUPFAM" id="SSF51735">
    <property type="entry name" value="NAD(P)-binding Rossmann-fold domains"/>
    <property type="match status" value="1"/>
</dbReference>
<dbReference type="Gene3D" id="3.30.360.10">
    <property type="entry name" value="Dihydrodipicolinate Reductase, domain 2"/>
    <property type="match status" value="1"/>
</dbReference>
<dbReference type="InterPro" id="IPR050463">
    <property type="entry name" value="Gfo/Idh/MocA_oxidrdct_glycsds"/>
</dbReference>
<dbReference type="Proteomes" id="UP000243528">
    <property type="component" value="Unassembled WGS sequence"/>
</dbReference>
<dbReference type="PANTHER" id="PTHR43818">
    <property type="entry name" value="BCDNA.GH03377"/>
    <property type="match status" value="1"/>
</dbReference>
<dbReference type="PANTHER" id="PTHR43818:SF11">
    <property type="entry name" value="BCDNA.GH03377"/>
    <property type="match status" value="1"/>
</dbReference>
<proteinExistence type="predicted"/>
<dbReference type="InterPro" id="IPR036291">
    <property type="entry name" value="NAD(P)-bd_dom_sf"/>
</dbReference>
<name>A0A2P8E2S6_9ACTN</name>
<feature type="domain" description="Gfo/Idh/MocA-like oxidoreductase N-terminal" evidence="2">
    <location>
        <begin position="1"/>
        <end position="116"/>
    </location>
</feature>
<evidence type="ECO:0000313" key="4">
    <source>
        <dbReference type="EMBL" id="PSL03707.1"/>
    </source>
</evidence>
<dbReference type="Pfam" id="PF01408">
    <property type="entry name" value="GFO_IDH_MocA"/>
    <property type="match status" value="1"/>
</dbReference>
<dbReference type="SUPFAM" id="SSF55347">
    <property type="entry name" value="Glyceraldehyde-3-phosphate dehydrogenase-like, C-terminal domain"/>
    <property type="match status" value="1"/>
</dbReference>
<feature type="domain" description="GFO/IDH/MocA-like oxidoreductase" evidence="3">
    <location>
        <begin position="157"/>
        <end position="240"/>
    </location>
</feature>
<evidence type="ECO:0000313" key="5">
    <source>
        <dbReference type="Proteomes" id="UP000243528"/>
    </source>
</evidence>
<organism evidence="4 5">
    <name type="scientific">Haloactinopolyspora alba</name>
    <dbReference type="NCBI Taxonomy" id="648780"/>
    <lineage>
        <taxon>Bacteria</taxon>
        <taxon>Bacillati</taxon>
        <taxon>Actinomycetota</taxon>
        <taxon>Actinomycetes</taxon>
        <taxon>Jiangellales</taxon>
        <taxon>Jiangellaceae</taxon>
        <taxon>Haloactinopolyspora</taxon>
    </lineage>
</organism>
<dbReference type="AlphaFoldDB" id="A0A2P8E2S6"/>